<sequence length="555" mass="62751">MKITSHLKKFILVSCFSLCSNFVFAQHYIFFLHNKFVEENDLSAKHPDYGIAEYHEILDYYTKENFVVISEKRPPNTDAKTYALKVTMQIDSLLTKGVKAGLITVIGTSKGGYIAQFVSCTIKNKDINYVFIGSCAEEDIIKIPENNFSGNILSIYEKSDSIGQSCENVKLKSGNTVSRFEEIELNTGLKHGFLFKALPEWLEPSAKWAKQGYGIKPVRENATIGKSVKGTKTGTVERIDSLISSSSKKPFNGIVLISKNGFTKYAKVKGFSDIGKKKPLKFDDQFVIGSVSKQFTAVLLLKEYEKCRVQLNVPIHNYLPELTQSWADSVTVDQLLTHMNGISSLDKPLDFKPGTKYSYSQIGYDLLARIIEKTSGKSFASLSAALFKECKMYNTFHPDVKRYHNLVSGYTEEKNKKLTVENRTFENYVAAGSFISTAHDLLLWNNCLHEGKLLSQKTYRLMISKKPEAIRNHPIFGRVEYGYGITHDTKDGILQLGQTGFTPGFISMDFYFPKTKTSIIVLDNVVYDQNDLQKAFSYHSQMLEILREGNLLRKK</sequence>
<dbReference type="RefSeq" id="WP_137343986.1">
    <property type="nucleotide sequence ID" value="NZ_BSQH01000023.1"/>
</dbReference>
<evidence type="ECO:0000259" key="2">
    <source>
        <dbReference type="Pfam" id="PF00144"/>
    </source>
</evidence>
<dbReference type="InterPro" id="IPR001466">
    <property type="entry name" value="Beta-lactam-related"/>
</dbReference>
<accession>A0A4U6CTE4</accession>
<feature type="signal peptide" evidence="1">
    <location>
        <begin position="1"/>
        <end position="25"/>
    </location>
</feature>
<evidence type="ECO:0000256" key="1">
    <source>
        <dbReference type="SAM" id="SignalP"/>
    </source>
</evidence>
<evidence type="ECO:0000313" key="4">
    <source>
        <dbReference type="Proteomes" id="UP000304900"/>
    </source>
</evidence>
<gene>
    <name evidence="3" type="ORF">FDK13_31410</name>
</gene>
<dbReference type="Gene3D" id="3.40.710.10">
    <property type="entry name" value="DD-peptidase/beta-lactamase superfamily"/>
    <property type="match status" value="1"/>
</dbReference>
<dbReference type="EMBL" id="SZVO01000022">
    <property type="protein sequence ID" value="TKT86955.1"/>
    <property type="molecule type" value="Genomic_DNA"/>
</dbReference>
<dbReference type="Pfam" id="PF00144">
    <property type="entry name" value="Beta-lactamase"/>
    <property type="match status" value="1"/>
</dbReference>
<feature type="domain" description="Beta-lactamase-related" evidence="2">
    <location>
        <begin position="255"/>
        <end position="530"/>
    </location>
</feature>
<keyword evidence="1" id="KW-0732">Signal</keyword>
<keyword evidence="4" id="KW-1185">Reference proteome</keyword>
<feature type="chain" id="PRO_5020321606" evidence="1">
    <location>
        <begin position="26"/>
        <end position="555"/>
    </location>
</feature>
<dbReference type="PANTHER" id="PTHR46825">
    <property type="entry name" value="D-ALANYL-D-ALANINE-CARBOXYPEPTIDASE/ENDOPEPTIDASE AMPH"/>
    <property type="match status" value="1"/>
</dbReference>
<dbReference type="PANTHER" id="PTHR46825:SF9">
    <property type="entry name" value="BETA-LACTAMASE-RELATED DOMAIN-CONTAINING PROTEIN"/>
    <property type="match status" value="1"/>
</dbReference>
<dbReference type="InterPro" id="IPR012338">
    <property type="entry name" value="Beta-lactam/transpept-like"/>
</dbReference>
<name>A0A4U6CTE4_9BACT</name>
<protein>
    <submittedName>
        <fullName evidence="3">Beta-lactamase family protein</fullName>
    </submittedName>
</protein>
<reference evidence="3 4" key="1">
    <citation type="submission" date="2019-05" db="EMBL/GenBank/DDBJ databases">
        <title>Dyadobacter AR-3-8 sp. nov., isolated from arctic soil.</title>
        <authorList>
            <person name="Chaudhary D.K."/>
        </authorList>
    </citation>
    <scope>NUCLEOTIDE SEQUENCE [LARGE SCALE GENOMIC DNA]</scope>
    <source>
        <strain evidence="3 4">AR-3-8</strain>
    </source>
</reference>
<dbReference type="SUPFAM" id="SSF56601">
    <property type="entry name" value="beta-lactamase/transpeptidase-like"/>
    <property type="match status" value="1"/>
</dbReference>
<organism evidence="3 4">
    <name type="scientific">Dyadobacter frigoris</name>
    <dbReference type="NCBI Taxonomy" id="2576211"/>
    <lineage>
        <taxon>Bacteria</taxon>
        <taxon>Pseudomonadati</taxon>
        <taxon>Bacteroidota</taxon>
        <taxon>Cytophagia</taxon>
        <taxon>Cytophagales</taxon>
        <taxon>Spirosomataceae</taxon>
        <taxon>Dyadobacter</taxon>
    </lineage>
</organism>
<comment type="caution">
    <text evidence="3">The sequence shown here is derived from an EMBL/GenBank/DDBJ whole genome shotgun (WGS) entry which is preliminary data.</text>
</comment>
<proteinExistence type="predicted"/>
<dbReference type="Proteomes" id="UP000304900">
    <property type="component" value="Unassembled WGS sequence"/>
</dbReference>
<dbReference type="AlphaFoldDB" id="A0A4U6CTE4"/>
<dbReference type="InterPro" id="IPR050491">
    <property type="entry name" value="AmpC-like"/>
</dbReference>
<evidence type="ECO:0000313" key="3">
    <source>
        <dbReference type="EMBL" id="TKT86955.1"/>
    </source>
</evidence>
<dbReference type="OrthoDB" id="9793489at2"/>